<dbReference type="InterPro" id="IPR003593">
    <property type="entry name" value="AAA+_ATPase"/>
</dbReference>
<dbReference type="AlphaFoldDB" id="A0A9Q4FYF8"/>
<keyword evidence="4" id="KW-0410">Iron transport</keyword>
<feature type="domain" description="ABC transporter" evidence="10">
    <location>
        <begin position="1"/>
        <end position="238"/>
    </location>
</feature>
<dbReference type="InterPro" id="IPR017871">
    <property type="entry name" value="ABC_transporter-like_CS"/>
</dbReference>
<dbReference type="InterPro" id="IPR051535">
    <property type="entry name" value="Siderophore_ABC-ATPase"/>
</dbReference>
<evidence type="ECO:0000313" key="11">
    <source>
        <dbReference type="EMBL" id="MCR6095688.1"/>
    </source>
</evidence>
<evidence type="ECO:0000313" key="12">
    <source>
        <dbReference type="Proteomes" id="UP001057753"/>
    </source>
</evidence>
<keyword evidence="3" id="KW-1003">Cell membrane</keyword>
<keyword evidence="6 11" id="KW-0067">ATP-binding</keyword>
<dbReference type="Proteomes" id="UP001057753">
    <property type="component" value="Unassembled WGS sequence"/>
</dbReference>
<evidence type="ECO:0000256" key="1">
    <source>
        <dbReference type="ARBA" id="ARBA00004202"/>
    </source>
</evidence>
<dbReference type="Gene3D" id="3.40.50.300">
    <property type="entry name" value="P-loop containing nucleotide triphosphate hydrolases"/>
    <property type="match status" value="1"/>
</dbReference>
<evidence type="ECO:0000256" key="5">
    <source>
        <dbReference type="ARBA" id="ARBA00022741"/>
    </source>
</evidence>
<dbReference type="SUPFAM" id="SSF52540">
    <property type="entry name" value="P-loop containing nucleoside triphosphate hydrolases"/>
    <property type="match status" value="1"/>
</dbReference>
<evidence type="ECO:0000256" key="3">
    <source>
        <dbReference type="ARBA" id="ARBA00022475"/>
    </source>
</evidence>
<keyword evidence="7" id="KW-0408">Iron</keyword>
<reference evidence="11" key="1">
    <citation type="submission" date="2020-06" db="EMBL/GenBank/DDBJ databases">
        <title>Insight into the genomes of haloalkaliphilic bacilli from Kenyan soda lakes.</title>
        <authorList>
            <person name="Mwirichia R."/>
            <person name="Villamizar G.C."/>
            <person name="Poehlein A."/>
            <person name="Mugweru J."/>
            <person name="Kipnyargis A."/>
            <person name="Kiplimo D."/>
            <person name="Orwa P."/>
            <person name="Daniel R."/>
        </authorList>
    </citation>
    <scope>NUCLEOTIDE SEQUENCE</scope>
    <source>
        <strain evidence="11">B1096_S55</strain>
    </source>
</reference>
<keyword evidence="2" id="KW-0813">Transport</keyword>
<dbReference type="PANTHER" id="PTHR42771:SF10">
    <property type="entry name" value="FERRICHROME TRANSPORT ATP-BINDING PROTEIN FHUC"/>
    <property type="match status" value="1"/>
</dbReference>
<dbReference type="InterPro" id="IPR003439">
    <property type="entry name" value="ABC_transporter-like_ATP-bd"/>
</dbReference>
<evidence type="ECO:0000259" key="10">
    <source>
        <dbReference type="PROSITE" id="PS50893"/>
    </source>
</evidence>
<dbReference type="PROSITE" id="PS00211">
    <property type="entry name" value="ABC_TRANSPORTER_1"/>
    <property type="match status" value="1"/>
</dbReference>
<protein>
    <submittedName>
        <fullName evidence="11">ABC transporter ATP-binding protein</fullName>
    </submittedName>
</protein>
<comment type="caution">
    <text evidence="11">The sequence shown here is derived from an EMBL/GenBank/DDBJ whole genome shotgun (WGS) entry which is preliminary data.</text>
</comment>
<comment type="subcellular location">
    <subcellularLocation>
        <location evidence="1">Cell membrane</location>
        <topology evidence="1">Peripheral membrane protein</topology>
    </subcellularLocation>
</comment>
<dbReference type="GO" id="GO:0006826">
    <property type="term" value="P:iron ion transport"/>
    <property type="evidence" value="ECO:0007669"/>
    <property type="project" value="UniProtKB-KW"/>
</dbReference>
<keyword evidence="5" id="KW-0547">Nucleotide-binding</keyword>
<dbReference type="GO" id="GO:0005524">
    <property type="term" value="F:ATP binding"/>
    <property type="evidence" value="ECO:0007669"/>
    <property type="project" value="UniProtKB-KW"/>
</dbReference>
<proteinExistence type="predicted"/>
<name>A0A9Q4FYF8_SALAG</name>
<keyword evidence="9" id="KW-0472">Membrane</keyword>
<keyword evidence="8" id="KW-0406">Ion transport</keyword>
<dbReference type="Pfam" id="PF00005">
    <property type="entry name" value="ABC_tran"/>
    <property type="match status" value="1"/>
</dbReference>
<dbReference type="GO" id="GO:0005886">
    <property type="term" value="C:plasma membrane"/>
    <property type="evidence" value="ECO:0007669"/>
    <property type="project" value="UniProtKB-SubCell"/>
</dbReference>
<sequence length="261" mass="29499">MEVCNIKFSYGNKIQHLNNVTASIPSGEITTIIGPNGSGKSTLLQMMSKNLVPDSGDVIVDGKKVMDYSPKALAKRLAVVHQQNSAPVDMTVEKLVSYGRIPYRQLFKNTLEEDRDAIDWALSCTHLSEKRQAKIHHLSGGERQRVWIAMSLAQKTPILFLDEPTTYLDMYHQFEILDLIEQLNLTYKTTIVMVLHDLNQAIRYSSHLLIMKQGELLKEGAPEEVISEKMIKDIYGVDVLIKKNNESGLYMVPIGIKNRDN</sequence>
<dbReference type="PANTHER" id="PTHR42771">
    <property type="entry name" value="IRON(3+)-HYDROXAMATE IMPORT ATP-BINDING PROTEIN FHUC"/>
    <property type="match status" value="1"/>
</dbReference>
<dbReference type="EMBL" id="JABXYM010000001">
    <property type="protein sequence ID" value="MCR6095688.1"/>
    <property type="molecule type" value="Genomic_DNA"/>
</dbReference>
<evidence type="ECO:0000256" key="4">
    <source>
        <dbReference type="ARBA" id="ARBA00022496"/>
    </source>
</evidence>
<dbReference type="CDD" id="cd03214">
    <property type="entry name" value="ABC_Iron-Siderophores_B12_Hemin"/>
    <property type="match status" value="1"/>
</dbReference>
<dbReference type="GO" id="GO:0016887">
    <property type="term" value="F:ATP hydrolysis activity"/>
    <property type="evidence" value="ECO:0007669"/>
    <property type="project" value="InterPro"/>
</dbReference>
<evidence type="ECO:0000256" key="9">
    <source>
        <dbReference type="ARBA" id="ARBA00023136"/>
    </source>
</evidence>
<organism evidence="11 12">
    <name type="scientific">Salipaludibacillus agaradhaerens</name>
    <name type="common">Bacillus agaradhaerens</name>
    <dbReference type="NCBI Taxonomy" id="76935"/>
    <lineage>
        <taxon>Bacteria</taxon>
        <taxon>Bacillati</taxon>
        <taxon>Bacillota</taxon>
        <taxon>Bacilli</taxon>
        <taxon>Bacillales</taxon>
        <taxon>Bacillaceae</taxon>
    </lineage>
</organism>
<accession>A0A9Q4FYF8</accession>
<evidence type="ECO:0000256" key="6">
    <source>
        <dbReference type="ARBA" id="ARBA00022840"/>
    </source>
</evidence>
<evidence type="ECO:0000256" key="8">
    <source>
        <dbReference type="ARBA" id="ARBA00023065"/>
    </source>
</evidence>
<dbReference type="RefSeq" id="WP_257820443.1">
    <property type="nucleotide sequence ID" value="NZ_JABXYM010000001.1"/>
</dbReference>
<gene>
    <name evidence="11" type="ORF">HXA33_03955</name>
</gene>
<dbReference type="SMART" id="SM00382">
    <property type="entry name" value="AAA"/>
    <property type="match status" value="1"/>
</dbReference>
<dbReference type="InterPro" id="IPR027417">
    <property type="entry name" value="P-loop_NTPase"/>
</dbReference>
<keyword evidence="12" id="KW-1185">Reference proteome</keyword>
<dbReference type="PROSITE" id="PS50893">
    <property type="entry name" value="ABC_TRANSPORTER_2"/>
    <property type="match status" value="1"/>
</dbReference>
<dbReference type="FunFam" id="3.40.50.300:FF:000134">
    <property type="entry name" value="Iron-enterobactin ABC transporter ATP-binding protein"/>
    <property type="match status" value="1"/>
</dbReference>
<evidence type="ECO:0000256" key="2">
    <source>
        <dbReference type="ARBA" id="ARBA00022448"/>
    </source>
</evidence>
<evidence type="ECO:0000256" key="7">
    <source>
        <dbReference type="ARBA" id="ARBA00023004"/>
    </source>
</evidence>